<protein>
    <recommendedName>
        <fullName evidence="4">RRM domain-containing protein</fullName>
    </recommendedName>
</protein>
<organism evidence="5 6">
    <name type="scientific">Intoshia linei</name>
    <dbReference type="NCBI Taxonomy" id="1819745"/>
    <lineage>
        <taxon>Eukaryota</taxon>
        <taxon>Metazoa</taxon>
        <taxon>Spiralia</taxon>
        <taxon>Lophotrochozoa</taxon>
        <taxon>Mesozoa</taxon>
        <taxon>Orthonectida</taxon>
        <taxon>Rhopaluridae</taxon>
        <taxon>Intoshia</taxon>
    </lineage>
</organism>
<dbReference type="PROSITE" id="PS50102">
    <property type="entry name" value="RRM"/>
    <property type="match status" value="4"/>
</dbReference>
<dbReference type="InterPro" id="IPR000504">
    <property type="entry name" value="RRM_dom"/>
</dbReference>
<dbReference type="PANTHER" id="PTHR24012">
    <property type="entry name" value="RNA BINDING PROTEIN"/>
    <property type="match status" value="1"/>
</dbReference>
<dbReference type="EMBL" id="LWCA01001670">
    <property type="protein sequence ID" value="OAF64691.1"/>
    <property type="molecule type" value="Genomic_DNA"/>
</dbReference>
<evidence type="ECO:0000256" key="2">
    <source>
        <dbReference type="ARBA" id="ARBA00022884"/>
    </source>
</evidence>
<dbReference type="InterPro" id="IPR012677">
    <property type="entry name" value="Nucleotide-bd_a/b_plait_sf"/>
</dbReference>
<dbReference type="InterPro" id="IPR035979">
    <property type="entry name" value="RBD_domain_sf"/>
</dbReference>
<gene>
    <name evidence="5" type="ORF">A3Q56_07554</name>
</gene>
<reference evidence="5 6" key="1">
    <citation type="submission" date="2016-04" db="EMBL/GenBank/DDBJ databases">
        <title>The genome of Intoshia linei affirms orthonectids as highly simplified spiralians.</title>
        <authorList>
            <person name="Mikhailov K.V."/>
            <person name="Slusarev G.S."/>
            <person name="Nikitin M.A."/>
            <person name="Logacheva M.D."/>
            <person name="Penin A."/>
            <person name="Aleoshin V."/>
            <person name="Panchin Y.V."/>
        </authorList>
    </citation>
    <scope>NUCLEOTIDE SEQUENCE [LARGE SCALE GENOMIC DNA]</scope>
    <source>
        <strain evidence="5">Intl2013</strain>
        <tissue evidence="5">Whole animal</tissue>
    </source>
</reference>
<keyword evidence="1" id="KW-0677">Repeat</keyword>
<name>A0A177ATJ0_9BILA</name>
<dbReference type="CDD" id="cd00590">
    <property type="entry name" value="RRM_SF"/>
    <property type="match status" value="1"/>
</dbReference>
<keyword evidence="6" id="KW-1185">Reference proteome</keyword>
<feature type="domain" description="RRM" evidence="4">
    <location>
        <begin position="179"/>
        <end position="257"/>
    </location>
</feature>
<evidence type="ECO:0000259" key="4">
    <source>
        <dbReference type="PROSITE" id="PS50102"/>
    </source>
</evidence>
<evidence type="ECO:0000256" key="3">
    <source>
        <dbReference type="PROSITE-ProRule" id="PRU00176"/>
    </source>
</evidence>
<dbReference type="Pfam" id="PF00076">
    <property type="entry name" value="RRM_1"/>
    <property type="match status" value="2"/>
</dbReference>
<dbReference type="SUPFAM" id="SSF54928">
    <property type="entry name" value="RNA-binding domain, RBD"/>
    <property type="match status" value="3"/>
</dbReference>
<accession>A0A177ATJ0</accession>
<comment type="caution">
    <text evidence="5">The sequence shown here is derived from an EMBL/GenBank/DDBJ whole genome shotgun (WGS) entry which is preliminary data.</text>
</comment>
<proteinExistence type="predicted"/>
<feature type="domain" description="RRM" evidence="4">
    <location>
        <begin position="7"/>
        <end position="86"/>
    </location>
</feature>
<sequence length="403" mass="47049">MFTGKETVLHVTNIDKNANEMEMQKHFAKKVNIKKLTIVGNNYHNTGKYAFARAYFDNESDALEAIFKFSNTPFLSRNLQISLMDIDKKRRESGEGNLFLRYIDASADTRILYATFQQFGKIYSTKLQRTDKGAYAFIQFYDVSAASKSIASVKIIRETHVFRHVKIEKYVPKKKTRKYNLYVKYLGNWTEVDLNNYFSQFGAIDNTIVMKDRNGISKKFGFVTFTHMEDGLKALRSEHVMIINNKCKKLYVREAIKKSERKQQIETRYLQMKAKRKERNNLIVQNIGAMTLYQLKKIFEKYGEIAEAKVIFKNGHPQGYGFVCFKDKVTAANAMTSENNRFASLGYKIIVRLANIPRSVTPQKCNVPLMMHLPMNNFIEPPLYNHYFSQYHQYINHQNAPYF</sequence>
<feature type="domain" description="RRM" evidence="4">
    <location>
        <begin position="280"/>
        <end position="356"/>
    </location>
</feature>
<dbReference type="Proteomes" id="UP000078046">
    <property type="component" value="Unassembled WGS sequence"/>
</dbReference>
<evidence type="ECO:0000256" key="1">
    <source>
        <dbReference type="ARBA" id="ARBA00022737"/>
    </source>
</evidence>
<evidence type="ECO:0000313" key="6">
    <source>
        <dbReference type="Proteomes" id="UP000078046"/>
    </source>
</evidence>
<keyword evidence="2 3" id="KW-0694">RNA-binding</keyword>
<dbReference type="Gene3D" id="3.30.70.330">
    <property type="match status" value="4"/>
</dbReference>
<dbReference type="SMART" id="SM00360">
    <property type="entry name" value="RRM"/>
    <property type="match status" value="4"/>
</dbReference>
<dbReference type="AlphaFoldDB" id="A0A177ATJ0"/>
<feature type="domain" description="RRM" evidence="4">
    <location>
        <begin position="96"/>
        <end position="172"/>
    </location>
</feature>
<dbReference type="GO" id="GO:0003723">
    <property type="term" value="F:RNA binding"/>
    <property type="evidence" value="ECO:0007669"/>
    <property type="project" value="UniProtKB-UniRule"/>
</dbReference>
<dbReference type="OrthoDB" id="266020at2759"/>
<evidence type="ECO:0000313" key="5">
    <source>
        <dbReference type="EMBL" id="OAF64691.1"/>
    </source>
</evidence>